<name>A0ACC1LNL9_9FUNG</name>
<sequence length="124" mass="13863">MESTSTELKAGHAPATMVGGRRKSQAVFVPTVTVDEEEKAMDARGPEGEEIDANALIRQAEMEQDFMHEQTQKRQQQELRNQTRFTNAELNRAPNPVLSNQIRQPGRFPSGVPKETKLAAKSMQ</sequence>
<organism evidence="1 2">
    <name type="scientific">Coemansia furcata</name>
    <dbReference type="NCBI Taxonomy" id="417177"/>
    <lineage>
        <taxon>Eukaryota</taxon>
        <taxon>Fungi</taxon>
        <taxon>Fungi incertae sedis</taxon>
        <taxon>Zoopagomycota</taxon>
        <taxon>Kickxellomycotina</taxon>
        <taxon>Kickxellomycetes</taxon>
        <taxon>Kickxellales</taxon>
        <taxon>Kickxellaceae</taxon>
        <taxon>Coemansia</taxon>
    </lineage>
</organism>
<keyword evidence="2" id="KW-1185">Reference proteome</keyword>
<evidence type="ECO:0000313" key="1">
    <source>
        <dbReference type="EMBL" id="KAJ2812507.1"/>
    </source>
</evidence>
<evidence type="ECO:0000313" key="2">
    <source>
        <dbReference type="Proteomes" id="UP001140096"/>
    </source>
</evidence>
<accession>A0ACC1LNL9</accession>
<dbReference type="EMBL" id="JANBUP010000209">
    <property type="protein sequence ID" value="KAJ2812507.1"/>
    <property type="molecule type" value="Genomic_DNA"/>
</dbReference>
<comment type="caution">
    <text evidence="1">The sequence shown here is derived from an EMBL/GenBank/DDBJ whole genome shotgun (WGS) entry which is preliminary data.</text>
</comment>
<reference evidence="1" key="1">
    <citation type="submission" date="2022-07" db="EMBL/GenBank/DDBJ databases">
        <title>Phylogenomic reconstructions and comparative analyses of Kickxellomycotina fungi.</title>
        <authorList>
            <person name="Reynolds N.K."/>
            <person name="Stajich J.E."/>
            <person name="Barry K."/>
            <person name="Grigoriev I.V."/>
            <person name="Crous P."/>
            <person name="Smith M.E."/>
        </authorList>
    </citation>
    <scope>NUCLEOTIDE SEQUENCE</scope>
    <source>
        <strain evidence="1">CBS 102833</strain>
    </source>
</reference>
<gene>
    <name evidence="1" type="ORF">H4S07_001353</name>
</gene>
<proteinExistence type="predicted"/>
<protein>
    <submittedName>
        <fullName evidence="1">Uncharacterized protein</fullName>
    </submittedName>
</protein>
<dbReference type="Proteomes" id="UP001140096">
    <property type="component" value="Unassembled WGS sequence"/>
</dbReference>